<sequence>MNVRDRPLLDEKPLDMSTELTRSNKSNCLNGEGEGEPGHEYGAPSAANKAANVLHFVTLATLGLLTLGIWWSAGGGGWQWGESALRLSGPPALGWAGGRVFQSAGLPPQLAPLLTGVLARHFGYLNMRHYTDVDYMLRPSIATIKGYPTDNALVGCYVLGKTLGHSADLKVKNETLFYTSAADLAYME</sequence>
<evidence type="ECO:0000256" key="1">
    <source>
        <dbReference type="SAM" id="Phobius"/>
    </source>
</evidence>
<keyword evidence="1" id="KW-1133">Transmembrane helix</keyword>
<name>A0A4C1XFA0_EUMVA</name>
<feature type="transmembrane region" description="Helical" evidence="1">
    <location>
        <begin position="53"/>
        <end position="73"/>
    </location>
</feature>
<accession>A0A4C1XFA0</accession>
<dbReference type="EMBL" id="BGZK01000845">
    <property type="protein sequence ID" value="GBP62611.1"/>
    <property type="molecule type" value="Genomic_DNA"/>
</dbReference>
<dbReference type="Proteomes" id="UP000299102">
    <property type="component" value="Unassembled WGS sequence"/>
</dbReference>
<protein>
    <submittedName>
        <fullName evidence="2">Uncharacterized protein</fullName>
    </submittedName>
</protein>
<keyword evidence="3" id="KW-1185">Reference proteome</keyword>
<keyword evidence="1" id="KW-0472">Membrane</keyword>
<keyword evidence="1" id="KW-0812">Transmembrane</keyword>
<evidence type="ECO:0000313" key="2">
    <source>
        <dbReference type="EMBL" id="GBP62611.1"/>
    </source>
</evidence>
<evidence type="ECO:0000313" key="3">
    <source>
        <dbReference type="Proteomes" id="UP000299102"/>
    </source>
</evidence>
<proteinExistence type="predicted"/>
<gene>
    <name evidence="2" type="ORF">EVAR_46450_1</name>
</gene>
<comment type="caution">
    <text evidence="2">The sequence shown here is derived from an EMBL/GenBank/DDBJ whole genome shotgun (WGS) entry which is preliminary data.</text>
</comment>
<organism evidence="2 3">
    <name type="scientific">Eumeta variegata</name>
    <name type="common">Bagworm moth</name>
    <name type="synonym">Eumeta japonica</name>
    <dbReference type="NCBI Taxonomy" id="151549"/>
    <lineage>
        <taxon>Eukaryota</taxon>
        <taxon>Metazoa</taxon>
        <taxon>Ecdysozoa</taxon>
        <taxon>Arthropoda</taxon>
        <taxon>Hexapoda</taxon>
        <taxon>Insecta</taxon>
        <taxon>Pterygota</taxon>
        <taxon>Neoptera</taxon>
        <taxon>Endopterygota</taxon>
        <taxon>Lepidoptera</taxon>
        <taxon>Glossata</taxon>
        <taxon>Ditrysia</taxon>
        <taxon>Tineoidea</taxon>
        <taxon>Psychidae</taxon>
        <taxon>Oiketicinae</taxon>
        <taxon>Eumeta</taxon>
    </lineage>
</organism>
<dbReference type="AlphaFoldDB" id="A0A4C1XFA0"/>
<reference evidence="2 3" key="1">
    <citation type="journal article" date="2019" name="Commun. Biol.">
        <title>The bagworm genome reveals a unique fibroin gene that provides high tensile strength.</title>
        <authorList>
            <person name="Kono N."/>
            <person name="Nakamura H."/>
            <person name="Ohtoshi R."/>
            <person name="Tomita M."/>
            <person name="Numata K."/>
            <person name="Arakawa K."/>
        </authorList>
    </citation>
    <scope>NUCLEOTIDE SEQUENCE [LARGE SCALE GENOMIC DNA]</scope>
</reference>